<keyword evidence="2" id="KW-1185">Reference proteome</keyword>
<dbReference type="Proteomes" id="UP001610335">
    <property type="component" value="Unassembled WGS sequence"/>
</dbReference>
<gene>
    <name evidence="1" type="ORF">BDW59DRAFT_166272</name>
</gene>
<comment type="caution">
    <text evidence="1">The sequence shown here is derived from an EMBL/GenBank/DDBJ whole genome shotgun (WGS) entry which is preliminary data.</text>
</comment>
<dbReference type="EMBL" id="JBFXLS010000099">
    <property type="protein sequence ID" value="KAL2816627.1"/>
    <property type="molecule type" value="Genomic_DNA"/>
</dbReference>
<organism evidence="1 2">
    <name type="scientific">Aspergillus cavernicola</name>
    <dbReference type="NCBI Taxonomy" id="176166"/>
    <lineage>
        <taxon>Eukaryota</taxon>
        <taxon>Fungi</taxon>
        <taxon>Dikarya</taxon>
        <taxon>Ascomycota</taxon>
        <taxon>Pezizomycotina</taxon>
        <taxon>Eurotiomycetes</taxon>
        <taxon>Eurotiomycetidae</taxon>
        <taxon>Eurotiales</taxon>
        <taxon>Aspergillaceae</taxon>
        <taxon>Aspergillus</taxon>
        <taxon>Aspergillus subgen. Nidulantes</taxon>
    </lineage>
</organism>
<accession>A0ABR4HPH6</accession>
<protein>
    <submittedName>
        <fullName evidence="1">Uncharacterized protein</fullName>
    </submittedName>
</protein>
<evidence type="ECO:0000313" key="2">
    <source>
        <dbReference type="Proteomes" id="UP001610335"/>
    </source>
</evidence>
<sequence length="146" mass="16452">MYHTALILAKVQEKPGVYSVGQLANGKHPLLASFSQSKTRERFELAIDAFYIGGWVDTLTSEIIIELETCGFDLGVFHGIANQTLRIDIDLHFVKGTVRLELNPFDEIWVHFDTVQGGKDSSFCTSKFKKSMHLHTLPNLACEPWL</sequence>
<reference evidence="1 2" key="1">
    <citation type="submission" date="2024-07" db="EMBL/GenBank/DDBJ databases">
        <title>Section-level genome sequencing and comparative genomics of Aspergillus sections Usti and Cavernicolus.</title>
        <authorList>
            <consortium name="Lawrence Berkeley National Laboratory"/>
            <person name="Nybo J.L."/>
            <person name="Vesth T.C."/>
            <person name="Theobald S."/>
            <person name="Frisvad J.C."/>
            <person name="Larsen T.O."/>
            <person name="Kjaerboelling I."/>
            <person name="Rothschild-Mancinelli K."/>
            <person name="Lyhne E.K."/>
            <person name="Kogle M.E."/>
            <person name="Barry K."/>
            <person name="Clum A."/>
            <person name="Na H."/>
            <person name="Ledsgaard L."/>
            <person name="Lin J."/>
            <person name="Lipzen A."/>
            <person name="Kuo A."/>
            <person name="Riley R."/>
            <person name="Mondo S."/>
            <person name="LaButti K."/>
            <person name="Haridas S."/>
            <person name="Pangalinan J."/>
            <person name="Salamov A.A."/>
            <person name="Simmons B.A."/>
            <person name="Magnuson J.K."/>
            <person name="Chen J."/>
            <person name="Drula E."/>
            <person name="Henrissat B."/>
            <person name="Wiebenga A."/>
            <person name="Lubbers R.J."/>
            <person name="Gomes A.C."/>
            <person name="Makela M.R."/>
            <person name="Stajich J."/>
            <person name="Grigoriev I.V."/>
            <person name="Mortensen U.H."/>
            <person name="De vries R.P."/>
            <person name="Baker S.E."/>
            <person name="Andersen M.R."/>
        </authorList>
    </citation>
    <scope>NUCLEOTIDE SEQUENCE [LARGE SCALE GENOMIC DNA]</scope>
    <source>
        <strain evidence="1 2">CBS 600.67</strain>
    </source>
</reference>
<evidence type="ECO:0000313" key="1">
    <source>
        <dbReference type="EMBL" id="KAL2816627.1"/>
    </source>
</evidence>
<proteinExistence type="predicted"/>
<name>A0ABR4HPH6_9EURO</name>